<dbReference type="Pfam" id="PF04892">
    <property type="entry name" value="VanZ"/>
    <property type="match status" value="1"/>
</dbReference>
<sequence>MAGCCYAAPFCRKGLNMKKTPKVSPGRTITVLWIMFVLYLSLLIRIILFKDAPLYNLLGGIGLFPRTVSPVPMASTLEMIQGGMDSGRLLENIIGNIVLFVPLGLMLPVLTKLRPGQVLLFGSAFSLVLEILQFGLAIGSSDVDDLVYNTCGAWLGISLTCYIRRQVGAAKALMVITVTVAICGLLGVAVLYRTHSSLFKLHRNAVIIESRQQNAEANNKNSLHSL</sequence>
<protein>
    <recommendedName>
        <fullName evidence="2">VanZ-like domain-containing protein</fullName>
    </recommendedName>
</protein>
<name>A0A2Z2KR74_9BACL</name>
<feature type="transmembrane region" description="Helical" evidence="1">
    <location>
        <begin position="93"/>
        <end position="111"/>
    </location>
</feature>
<keyword evidence="1" id="KW-0472">Membrane</keyword>
<evidence type="ECO:0000259" key="2">
    <source>
        <dbReference type="Pfam" id="PF04892"/>
    </source>
</evidence>
<dbReference type="InterPro" id="IPR006976">
    <property type="entry name" value="VanZ-like"/>
</dbReference>
<dbReference type="InterPro" id="IPR053150">
    <property type="entry name" value="Teicoplanin_resist-assoc"/>
</dbReference>
<evidence type="ECO:0000313" key="3">
    <source>
        <dbReference type="EMBL" id="ASA21458.1"/>
    </source>
</evidence>
<dbReference type="KEGG" id="pdh:B9T62_12125"/>
<feature type="domain" description="VanZ-like" evidence="2">
    <location>
        <begin position="36"/>
        <end position="161"/>
    </location>
</feature>
<evidence type="ECO:0000313" key="4">
    <source>
        <dbReference type="Proteomes" id="UP000249890"/>
    </source>
</evidence>
<feature type="transmembrane region" description="Helical" evidence="1">
    <location>
        <begin position="172"/>
        <end position="192"/>
    </location>
</feature>
<dbReference type="EMBL" id="CP021780">
    <property type="protein sequence ID" value="ASA21458.1"/>
    <property type="molecule type" value="Genomic_DNA"/>
</dbReference>
<dbReference type="PANTHER" id="PTHR36834:SF2">
    <property type="entry name" value="MEMBRANE PROTEIN"/>
    <property type="match status" value="1"/>
</dbReference>
<dbReference type="AlphaFoldDB" id="A0A2Z2KR74"/>
<keyword evidence="4" id="KW-1185">Reference proteome</keyword>
<evidence type="ECO:0000256" key="1">
    <source>
        <dbReference type="SAM" id="Phobius"/>
    </source>
</evidence>
<keyword evidence="1" id="KW-0812">Transmembrane</keyword>
<gene>
    <name evidence="3" type="ORF">B9T62_12125</name>
</gene>
<feature type="transmembrane region" description="Helical" evidence="1">
    <location>
        <begin position="118"/>
        <end position="140"/>
    </location>
</feature>
<keyword evidence="1" id="KW-1133">Transmembrane helix</keyword>
<proteinExistence type="predicted"/>
<accession>A0A2Z2KR74</accession>
<feature type="transmembrane region" description="Helical" evidence="1">
    <location>
        <begin position="28"/>
        <end position="48"/>
    </location>
</feature>
<organism evidence="3 4">
    <name type="scientific">Paenibacillus donghaensis</name>
    <dbReference type="NCBI Taxonomy" id="414771"/>
    <lineage>
        <taxon>Bacteria</taxon>
        <taxon>Bacillati</taxon>
        <taxon>Bacillota</taxon>
        <taxon>Bacilli</taxon>
        <taxon>Bacillales</taxon>
        <taxon>Paenibacillaceae</taxon>
        <taxon>Paenibacillus</taxon>
    </lineage>
</organism>
<reference evidence="3 4" key="1">
    <citation type="submission" date="2017-06" db="EMBL/GenBank/DDBJ databases">
        <title>Complete genome sequence of Paenibacillus donghaensis KCTC 13049T isolated from East Sea sediment, South Korea.</title>
        <authorList>
            <person name="Jung B.K."/>
            <person name="Hong S.-J."/>
            <person name="Shin J.-H."/>
        </authorList>
    </citation>
    <scope>NUCLEOTIDE SEQUENCE [LARGE SCALE GENOMIC DNA]</scope>
    <source>
        <strain evidence="3 4">KCTC 13049</strain>
    </source>
</reference>
<dbReference type="Proteomes" id="UP000249890">
    <property type="component" value="Chromosome"/>
</dbReference>
<dbReference type="PANTHER" id="PTHR36834">
    <property type="entry name" value="MEMBRANE PROTEIN-RELATED"/>
    <property type="match status" value="1"/>
</dbReference>